<gene>
    <name evidence="10" type="ORF">HELGO_WM7446</name>
</gene>
<dbReference type="InterPro" id="IPR058240">
    <property type="entry name" value="rSAM_sf"/>
</dbReference>
<evidence type="ECO:0000256" key="5">
    <source>
        <dbReference type="ARBA" id="ARBA00022723"/>
    </source>
</evidence>
<dbReference type="EMBL" id="CACVAP010000090">
    <property type="protein sequence ID" value="CAA6818348.1"/>
    <property type="molecule type" value="Genomic_DNA"/>
</dbReference>
<keyword evidence="3 10" id="KW-0808">Transferase</keyword>
<proteinExistence type="predicted"/>
<dbReference type="CDD" id="cd01335">
    <property type="entry name" value="Radical_SAM"/>
    <property type="match status" value="1"/>
</dbReference>
<dbReference type="Pfam" id="PF00919">
    <property type="entry name" value="UPF0004"/>
    <property type="match status" value="1"/>
</dbReference>
<evidence type="ECO:0000313" key="10">
    <source>
        <dbReference type="EMBL" id="CAA6818348.1"/>
    </source>
</evidence>
<dbReference type="SUPFAM" id="SSF102114">
    <property type="entry name" value="Radical SAM enzymes"/>
    <property type="match status" value="1"/>
</dbReference>
<dbReference type="InterPro" id="IPR038135">
    <property type="entry name" value="Methylthiotransferase_N_sf"/>
</dbReference>
<feature type="domain" description="Radical SAM core" evidence="9">
    <location>
        <begin position="151"/>
        <end position="376"/>
    </location>
</feature>
<reference evidence="10" key="1">
    <citation type="submission" date="2020-01" db="EMBL/GenBank/DDBJ databases">
        <authorList>
            <person name="Meier V. D."/>
            <person name="Meier V D."/>
        </authorList>
    </citation>
    <scope>NUCLEOTIDE SEQUENCE</scope>
    <source>
        <strain evidence="10">HLG_WM_MAG_06</strain>
    </source>
</reference>
<dbReference type="PANTHER" id="PTHR11918:SF45">
    <property type="entry name" value="THREONYLCARBAMOYLADENOSINE TRNA METHYLTHIOTRANSFERASE"/>
    <property type="match status" value="1"/>
</dbReference>
<evidence type="ECO:0000256" key="4">
    <source>
        <dbReference type="ARBA" id="ARBA00022691"/>
    </source>
</evidence>
<evidence type="ECO:0000256" key="3">
    <source>
        <dbReference type="ARBA" id="ARBA00022679"/>
    </source>
</evidence>
<dbReference type="SFLD" id="SFLDG01082">
    <property type="entry name" value="B12-binding_domain_containing"/>
    <property type="match status" value="1"/>
</dbReference>
<dbReference type="InterPro" id="IPR023404">
    <property type="entry name" value="rSAM_horseshoe"/>
</dbReference>
<evidence type="ECO:0000259" key="9">
    <source>
        <dbReference type="PROSITE" id="PS51918"/>
    </source>
</evidence>
<keyword evidence="2" id="KW-0004">4Fe-4S</keyword>
<evidence type="ECO:0000256" key="2">
    <source>
        <dbReference type="ARBA" id="ARBA00022485"/>
    </source>
</evidence>
<dbReference type="InterPro" id="IPR006638">
    <property type="entry name" value="Elp3/MiaA/NifB-like_rSAM"/>
</dbReference>
<dbReference type="InterPro" id="IPR020612">
    <property type="entry name" value="Methylthiotransferase_CS"/>
</dbReference>
<dbReference type="AlphaFoldDB" id="A0A6S6TPW8"/>
<dbReference type="SMART" id="SM00729">
    <property type="entry name" value="Elp3"/>
    <property type="match status" value="1"/>
</dbReference>
<dbReference type="InterPro" id="IPR013848">
    <property type="entry name" value="Methylthiotransferase_N"/>
</dbReference>
<dbReference type="Gene3D" id="3.80.30.20">
    <property type="entry name" value="tm_1862 like domain"/>
    <property type="match status" value="1"/>
</dbReference>
<dbReference type="Gene3D" id="3.40.50.12160">
    <property type="entry name" value="Methylthiotransferase, N-terminal domain"/>
    <property type="match status" value="1"/>
</dbReference>
<dbReference type="SFLD" id="SFLDS00029">
    <property type="entry name" value="Radical_SAM"/>
    <property type="match status" value="1"/>
</dbReference>
<dbReference type="PANTHER" id="PTHR11918">
    <property type="entry name" value="RADICAL SAM PROTEINS"/>
    <property type="match status" value="1"/>
</dbReference>
<protein>
    <submittedName>
        <fullName evidence="10">tRNA-t(6)A37 methylthiotransferase</fullName>
    </submittedName>
</protein>
<dbReference type="InterPro" id="IPR005839">
    <property type="entry name" value="Methylthiotransferase"/>
</dbReference>
<name>A0A6S6TPW8_9BACT</name>
<accession>A0A6S6TPW8</accession>
<evidence type="ECO:0000256" key="7">
    <source>
        <dbReference type="ARBA" id="ARBA00023014"/>
    </source>
</evidence>
<dbReference type="NCBIfam" id="TIGR01579">
    <property type="entry name" value="MiaB-like-C"/>
    <property type="match status" value="1"/>
</dbReference>
<dbReference type="PROSITE" id="PS01278">
    <property type="entry name" value="MTTASE_RADICAL"/>
    <property type="match status" value="1"/>
</dbReference>
<dbReference type="InterPro" id="IPR006467">
    <property type="entry name" value="MiaB-like_bact"/>
</dbReference>
<dbReference type="PROSITE" id="PS51449">
    <property type="entry name" value="MTTASE_N"/>
    <property type="match status" value="1"/>
</dbReference>
<sequence length="436" mass="49909">MVMNLRKIIQRYKLKNKKDEKMKKVYFKTFGCRTNQFDTQVMMSKLKDFELTQDETEADVIMVNSCTVTNGADSSVRSYINGREKKNPNAKVILAGCGSHSKGESLFEDKKVFGVIGHSEKEKINEILKYEEPFYQIGDLKHIDSTIVEEFVGKSRAFIKIQEGCDFRCSYCIIPSVRGDARSHNEEDILTQIQKLAANGFGEFILTGTNVGSYGSKEGSSMAKLLKRMSMIRGVRRIRIGSLEPIQIDDEFKELLSEPWMARHLHIALQHTSDKMLKIMNRRNDFKTDFDLLHEIADKGYGIGTDYIVGHPGEDETEWKEAIERVKTLPLTHVHAFSYSKRDNTASATMKPEIRGNIAKERLRELTALVKTKNRDFRLANNQNLEVLIEQGRDGIYNGYDQYFNKIEVQSKEDIVSNWILVDEAEVDGDKNVAVY</sequence>
<comment type="cofactor">
    <cofactor evidence="1">
        <name>[4Fe-4S] cluster</name>
        <dbReference type="ChEBI" id="CHEBI:49883"/>
    </cofactor>
</comment>
<evidence type="ECO:0000256" key="1">
    <source>
        <dbReference type="ARBA" id="ARBA00001966"/>
    </source>
</evidence>
<organism evidence="10">
    <name type="scientific">uncultured Sulfurovum sp</name>
    <dbReference type="NCBI Taxonomy" id="269237"/>
    <lineage>
        <taxon>Bacteria</taxon>
        <taxon>Pseudomonadati</taxon>
        <taxon>Campylobacterota</taxon>
        <taxon>Epsilonproteobacteria</taxon>
        <taxon>Campylobacterales</taxon>
        <taxon>Sulfurovaceae</taxon>
        <taxon>Sulfurovum</taxon>
        <taxon>environmental samples</taxon>
    </lineage>
</organism>
<dbReference type="PROSITE" id="PS51918">
    <property type="entry name" value="RADICAL_SAM"/>
    <property type="match status" value="1"/>
</dbReference>
<dbReference type="GO" id="GO:0051539">
    <property type="term" value="F:4 iron, 4 sulfur cluster binding"/>
    <property type="evidence" value="ECO:0007669"/>
    <property type="project" value="UniProtKB-KW"/>
</dbReference>
<evidence type="ECO:0000256" key="6">
    <source>
        <dbReference type="ARBA" id="ARBA00023004"/>
    </source>
</evidence>
<keyword evidence="4" id="KW-0949">S-adenosyl-L-methionine</keyword>
<dbReference type="GO" id="GO:0035598">
    <property type="term" value="F:tRNA (N(6)-L-threonylcarbamoyladenosine(37)-C(2))-methylthiotransferase activity"/>
    <property type="evidence" value="ECO:0007669"/>
    <property type="project" value="TreeGrafter"/>
</dbReference>
<keyword evidence="6" id="KW-0408">Iron</keyword>
<dbReference type="NCBIfam" id="TIGR00089">
    <property type="entry name" value="MiaB/RimO family radical SAM methylthiotransferase"/>
    <property type="match status" value="1"/>
</dbReference>
<dbReference type="InterPro" id="IPR007197">
    <property type="entry name" value="rSAM"/>
</dbReference>
<evidence type="ECO:0000259" key="8">
    <source>
        <dbReference type="PROSITE" id="PS51449"/>
    </source>
</evidence>
<dbReference type="Pfam" id="PF04055">
    <property type="entry name" value="Radical_SAM"/>
    <property type="match status" value="1"/>
</dbReference>
<dbReference type="GO" id="GO:0046872">
    <property type="term" value="F:metal ion binding"/>
    <property type="evidence" value="ECO:0007669"/>
    <property type="project" value="UniProtKB-KW"/>
</dbReference>
<keyword evidence="7" id="KW-0411">Iron-sulfur</keyword>
<keyword evidence="5" id="KW-0479">Metal-binding</keyword>
<feature type="domain" description="MTTase N-terminal" evidence="8">
    <location>
        <begin position="23"/>
        <end position="133"/>
    </location>
</feature>